<dbReference type="InterPro" id="IPR011053">
    <property type="entry name" value="Single_hybrid_motif"/>
</dbReference>
<dbReference type="Proteomes" id="UP000000496">
    <property type="component" value="Chromosome gsn.131"/>
</dbReference>
<dbReference type="PANTHER" id="PTHR30386">
    <property type="entry name" value="MEMBRANE FUSION SUBUNIT OF EMRAB-TOLC MULTIDRUG EFFLUX PUMP"/>
    <property type="match status" value="1"/>
</dbReference>
<accession>F8L4Z5</accession>
<evidence type="ECO:0000256" key="5">
    <source>
        <dbReference type="SAM" id="Phobius"/>
    </source>
</evidence>
<feature type="domain" description="Lipoyl-binding" evidence="6">
    <location>
        <begin position="75"/>
        <end position="133"/>
    </location>
</feature>
<comment type="subcellular location">
    <subcellularLocation>
        <location evidence="1">Membrane</location>
        <topology evidence="1">Single-pass membrane protein</topology>
    </subcellularLocation>
</comment>
<dbReference type="EMBL" id="FR872582">
    <property type="protein sequence ID" value="CCB89158.1"/>
    <property type="molecule type" value="Genomic_DNA"/>
</dbReference>
<evidence type="ECO:0000256" key="3">
    <source>
        <dbReference type="ARBA" id="ARBA00022989"/>
    </source>
</evidence>
<name>F8L4Z5_SIMNZ</name>
<dbReference type="HOGENOM" id="CLU_028453_0_0_0"/>
<dbReference type="InterPro" id="IPR000089">
    <property type="entry name" value="Biotin_lipoyl"/>
</dbReference>
<evidence type="ECO:0000256" key="4">
    <source>
        <dbReference type="ARBA" id="ARBA00023136"/>
    </source>
</evidence>
<keyword evidence="3 5" id="KW-1133">Transmembrane helix</keyword>
<evidence type="ECO:0000256" key="1">
    <source>
        <dbReference type="ARBA" id="ARBA00004167"/>
    </source>
</evidence>
<gene>
    <name evidence="7" type="ordered locus">SNE_A12810</name>
</gene>
<dbReference type="STRING" id="331113.SNE_A12810"/>
<dbReference type="PANTHER" id="PTHR30386:SF26">
    <property type="entry name" value="TRANSPORT PROTEIN COMB"/>
    <property type="match status" value="1"/>
</dbReference>
<dbReference type="Pfam" id="PF00364">
    <property type="entry name" value="Biotin_lipoyl"/>
    <property type="match status" value="1"/>
</dbReference>
<proteinExistence type="predicted"/>
<dbReference type="InterPro" id="IPR050739">
    <property type="entry name" value="MFP"/>
</dbReference>
<protein>
    <recommendedName>
        <fullName evidence="6">Lipoyl-binding domain-containing protein</fullName>
    </recommendedName>
</protein>
<feature type="transmembrane region" description="Helical" evidence="5">
    <location>
        <begin position="32"/>
        <end position="51"/>
    </location>
</feature>
<reference key="1">
    <citation type="journal article" date="2011" name="Mol. Biol. Evol.">
        <title>Unity in variety -- the pan-genome of the Chlamydiae.</title>
        <authorList>
            <person name="Collingro A."/>
            <person name="Tischler P."/>
            <person name="Weinmaier T."/>
            <person name="Penz T."/>
            <person name="Heinz E."/>
            <person name="Brunham R.C."/>
            <person name="Read T.D."/>
            <person name="Bavoil P.M."/>
            <person name="Sachse K."/>
            <person name="Kahane S."/>
            <person name="Friedman M.G."/>
            <person name="Rattei T."/>
            <person name="Myers G.S.A."/>
            <person name="Horn M."/>
        </authorList>
    </citation>
    <scope>NUCLEOTIDE SEQUENCE</scope>
    <source>
        <strain>Z</strain>
    </source>
</reference>
<keyword evidence="8" id="KW-1185">Reference proteome</keyword>
<evidence type="ECO:0000313" key="8">
    <source>
        <dbReference type="Proteomes" id="UP000000496"/>
    </source>
</evidence>
<evidence type="ECO:0000256" key="2">
    <source>
        <dbReference type="ARBA" id="ARBA00022692"/>
    </source>
</evidence>
<dbReference type="SUPFAM" id="SSF51230">
    <property type="entry name" value="Single hybrid motif"/>
    <property type="match status" value="1"/>
</dbReference>
<dbReference type="eggNOG" id="COG4770">
    <property type="taxonomic scope" value="Bacteria"/>
</dbReference>
<keyword evidence="4 5" id="KW-0472">Membrane</keyword>
<dbReference type="OrthoDB" id="8439633at2"/>
<dbReference type="KEGG" id="sng:SNE_A12810"/>
<dbReference type="AlphaFoldDB" id="F8L4Z5"/>
<organism evidence="7 8">
    <name type="scientific">Simkania negevensis (strain ATCC VR-1471 / DSM 27360 / Z)</name>
    <dbReference type="NCBI Taxonomy" id="331113"/>
    <lineage>
        <taxon>Bacteria</taxon>
        <taxon>Pseudomonadati</taxon>
        <taxon>Chlamydiota</taxon>
        <taxon>Chlamydiia</taxon>
        <taxon>Parachlamydiales</taxon>
        <taxon>Simkaniaceae</taxon>
        <taxon>Simkania</taxon>
    </lineage>
</organism>
<keyword evidence="2 5" id="KW-0812">Transmembrane</keyword>
<dbReference type="RefSeq" id="WP_013943625.1">
    <property type="nucleotide sequence ID" value="NC_015713.1"/>
</dbReference>
<sequence length="271" mass="29501">MAKGIFRHDSVERLSSPSQLNKLLVVIRLRGWVVLATLVAIILGILVWSFLGEIPIITTGKGILLAPDAQYTLNSPTDGSILQVYIKTGSGVQKGEVLMELSDGKTVLAPDNGTIFQMATGKGQQVKQGDILMWFERKVYPKDFVVYAFIPVEAAERVKQGMKATVELGAVDTQKYGQLVGQVTEVVSYAVSKDSDRLKVIPSEKLREDLTKGATAMLVIVQPFLAPDNKSGLAWTYGKGPTERLSPGSLGTVRITIENKKPISYLIPILS</sequence>
<dbReference type="Gene3D" id="2.40.50.100">
    <property type="match status" value="1"/>
</dbReference>
<evidence type="ECO:0000313" key="7">
    <source>
        <dbReference type="EMBL" id="CCB89158.1"/>
    </source>
</evidence>
<dbReference type="PRINTS" id="PR01490">
    <property type="entry name" value="RTXTOXIND"/>
</dbReference>
<evidence type="ECO:0000259" key="6">
    <source>
        <dbReference type="Pfam" id="PF00364"/>
    </source>
</evidence>
<dbReference type="GO" id="GO:0016020">
    <property type="term" value="C:membrane"/>
    <property type="evidence" value="ECO:0007669"/>
    <property type="project" value="UniProtKB-SubCell"/>
</dbReference>
<reference evidence="7 8" key="2">
    <citation type="journal article" date="2011" name="Mol. Biol. Evol.">
        <title>Unity in variety--the pan-genome of the Chlamydiae.</title>
        <authorList>
            <person name="Collingro A."/>
            <person name="Tischler P."/>
            <person name="Weinmaier T."/>
            <person name="Penz T."/>
            <person name="Heinz E."/>
            <person name="Brunham R.C."/>
            <person name="Read T.D."/>
            <person name="Bavoil P.M."/>
            <person name="Sachse K."/>
            <person name="Kahane S."/>
            <person name="Friedman M.G."/>
            <person name="Rattei T."/>
            <person name="Myers G.S."/>
            <person name="Horn M."/>
        </authorList>
    </citation>
    <scope>NUCLEOTIDE SEQUENCE [LARGE SCALE GENOMIC DNA]</scope>
    <source>
        <strain evidence="8">ATCC VR-1471 / Z</strain>
    </source>
</reference>